<protein>
    <recommendedName>
        <fullName evidence="4">Large ribosomal subunit protein eL19</fullName>
    </recommendedName>
</protein>
<organism evidence="7 8">
    <name type="scientific">Candidatus Iainarchaeum sp</name>
    <dbReference type="NCBI Taxonomy" id="3101447"/>
    <lineage>
        <taxon>Archaea</taxon>
        <taxon>Candidatus Iainarchaeota</taxon>
        <taxon>Candidatus Iainarchaeia</taxon>
        <taxon>Candidatus Iainarchaeales</taxon>
        <taxon>Candidatus Iainarchaeaceae</taxon>
        <taxon>Candidatus Iainarchaeum</taxon>
    </lineage>
</organism>
<dbReference type="Proteomes" id="UP000677687">
    <property type="component" value="Unassembled WGS sequence"/>
</dbReference>
<evidence type="ECO:0000259" key="6">
    <source>
        <dbReference type="SMART" id="SM01416"/>
    </source>
</evidence>
<feature type="region of interest" description="Disordered" evidence="5">
    <location>
        <begin position="53"/>
        <end position="94"/>
    </location>
</feature>
<dbReference type="InterPro" id="IPR057260">
    <property type="entry name" value="Ribosomal_L19e_C"/>
</dbReference>
<dbReference type="EMBL" id="JAGVWD010000039">
    <property type="protein sequence ID" value="MBS3057509.1"/>
    <property type="molecule type" value="Genomic_DNA"/>
</dbReference>
<evidence type="ECO:0000256" key="5">
    <source>
        <dbReference type="SAM" id="MobiDB-lite"/>
    </source>
</evidence>
<dbReference type="SMART" id="SM01416">
    <property type="entry name" value="Ribosomal_L19e"/>
    <property type="match status" value="1"/>
</dbReference>
<dbReference type="GO" id="GO:0006412">
    <property type="term" value="P:translation"/>
    <property type="evidence" value="ECO:0007669"/>
    <property type="project" value="UniProtKB-UniRule"/>
</dbReference>
<reference evidence="7" key="2">
    <citation type="submission" date="2021-05" db="EMBL/GenBank/DDBJ databases">
        <title>Protein family content uncovers lineage relationships and bacterial pathway maintenance mechanisms in DPANN archaea.</title>
        <authorList>
            <person name="Castelle C.J."/>
            <person name="Meheust R."/>
            <person name="Jaffe A.L."/>
            <person name="Seitz K."/>
            <person name="Gong X."/>
            <person name="Baker B.J."/>
            <person name="Banfield J.F."/>
        </authorList>
    </citation>
    <scope>NUCLEOTIDE SEQUENCE</scope>
    <source>
        <strain evidence="7">RIFCSPHIGHO2_01_FULL_AR10_44_11</strain>
    </source>
</reference>
<dbReference type="HAMAP" id="MF_01475">
    <property type="entry name" value="Ribosomal_eL19"/>
    <property type="match status" value="1"/>
</dbReference>
<dbReference type="InterPro" id="IPR057259">
    <property type="entry name" value="Ribosomal_L19e"/>
</dbReference>
<evidence type="ECO:0000256" key="4">
    <source>
        <dbReference type="HAMAP-Rule" id="MF_01475"/>
    </source>
</evidence>
<evidence type="ECO:0000256" key="1">
    <source>
        <dbReference type="ARBA" id="ARBA00011082"/>
    </source>
</evidence>
<dbReference type="SUPFAM" id="SSF48140">
    <property type="entry name" value="Ribosomal protein L19 (L19e)"/>
    <property type="match status" value="1"/>
</dbReference>
<dbReference type="AlphaFoldDB" id="A0A8T4KWK1"/>
<dbReference type="InterPro" id="IPR000196">
    <property type="entry name" value="Ribosomal_eL19_dom"/>
</dbReference>
<feature type="compositionally biased region" description="Basic residues" evidence="5">
    <location>
        <begin position="60"/>
        <end position="84"/>
    </location>
</feature>
<gene>
    <name evidence="4" type="primary">rpl19e</name>
    <name evidence="7" type="ORF">J4415_02670</name>
</gene>
<evidence type="ECO:0000313" key="8">
    <source>
        <dbReference type="Proteomes" id="UP000677687"/>
    </source>
</evidence>
<dbReference type="InterPro" id="IPR035970">
    <property type="entry name" value="60S_ribosomal_eL19_sf"/>
</dbReference>
<dbReference type="GO" id="GO:0003735">
    <property type="term" value="F:structural constituent of ribosome"/>
    <property type="evidence" value="ECO:0007669"/>
    <property type="project" value="InterPro"/>
</dbReference>
<name>A0A8T4KWK1_9ARCH</name>
<dbReference type="GO" id="GO:0022625">
    <property type="term" value="C:cytosolic large ribosomal subunit"/>
    <property type="evidence" value="ECO:0007669"/>
    <property type="project" value="InterPro"/>
</dbReference>
<keyword evidence="3 4" id="KW-0687">Ribonucleoprotein</keyword>
<comment type="function">
    <text evidence="4">Binds to the 23S rRNA.</text>
</comment>
<keyword evidence="4" id="KW-0694">RNA-binding</keyword>
<evidence type="ECO:0000256" key="2">
    <source>
        <dbReference type="ARBA" id="ARBA00022980"/>
    </source>
</evidence>
<feature type="domain" description="Large ribosomal subunit protein eL19" evidence="6">
    <location>
        <begin position="2"/>
        <end position="142"/>
    </location>
</feature>
<dbReference type="InterPro" id="IPR015972">
    <property type="entry name" value="Ribosomal_eL19_dom1"/>
</dbReference>
<dbReference type="PANTHER" id="PTHR10722">
    <property type="entry name" value="60S RIBOSOMAL PROTEIN L19"/>
    <property type="match status" value="1"/>
</dbReference>
<dbReference type="Pfam" id="PF25476">
    <property type="entry name" value="Ribosomal_L19e_C"/>
    <property type="match status" value="1"/>
</dbReference>
<dbReference type="Pfam" id="PF01280">
    <property type="entry name" value="Ribosomal_L19e"/>
    <property type="match status" value="1"/>
</dbReference>
<dbReference type="GO" id="GO:0070180">
    <property type="term" value="F:large ribosomal subunit rRNA binding"/>
    <property type="evidence" value="ECO:0007669"/>
    <property type="project" value="UniProtKB-UniRule"/>
</dbReference>
<comment type="similarity">
    <text evidence="1 4">Belongs to the eukaryotic ribosomal protein eL19 family.</text>
</comment>
<dbReference type="Gene3D" id="1.10.1200.240">
    <property type="match status" value="1"/>
</dbReference>
<keyword evidence="2 4" id="KW-0689">Ribosomal protein</keyword>
<keyword evidence="4" id="KW-0699">rRNA-binding</keyword>
<reference evidence="7" key="1">
    <citation type="submission" date="2021-03" db="EMBL/GenBank/DDBJ databases">
        <authorList>
            <person name="Jaffe A."/>
        </authorList>
    </citation>
    <scope>NUCLEOTIDE SEQUENCE</scope>
    <source>
        <strain evidence="7">RIFCSPHIGHO2_01_FULL_AR10_44_11</strain>
    </source>
</reference>
<comment type="subunit">
    <text evidence="4">Part of the 50S ribosomal subunit.</text>
</comment>
<comment type="caution">
    <text evidence="7">The sequence shown here is derived from an EMBL/GenBank/DDBJ whole genome shotgun (WGS) entry which is preliminary data.</text>
</comment>
<dbReference type="Gene3D" id="1.10.1650.10">
    <property type="match status" value="1"/>
</dbReference>
<dbReference type="NCBIfam" id="NF006343">
    <property type="entry name" value="PRK08570.1"/>
    <property type="match status" value="1"/>
</dbReference>
<dbReference type="InterPro" id="IPR039547">
    <property type="entry name" value="Ribosomal_eL19"/>
</dbReference>
<sequence>MDIRKIRKIASEILGSGETRVWMDPAKTDEISKCITKDDIRAKIKEGAIRKRDSAYASRGRARARHKKKKLGRKRGFGKRKGSRNARSGQRKAWISNVRAQRKKIKELREKGAIDQKKYSKLYRMVKGNYFKGKKYIEAFIK</sequence>
<accession>A0A8T4KWK1</accession>
<proteinExistence type="inferred from homology"/>
<evidence type="ECO:0000256" key="3">
    <source>
        <dbReference type="ARBA" id="ARBA00023274"/>
    </source>
</evidence>
<evidence type="ECO:0000313" key="7">
    <source>
        <dbReference type="EMBL" id="MBS3057509.1"/>
    </source>
</evidence>